<keyword evidence="6" id="KW-0809">Transit peptide</keyword>
<comment type="function">
    <text evidence="11">Component of the MICOS complex, a large protein complex of the mitochondrial inner membrane that plays crucial roles in the maintenance of crista junctions, inner membrane architecture, and formation of contact sites to the outer membrane. Plays a role in keeping cristae membranes connected to the inner boundary membrane. Also promotes protein import via the mitochondrial intermembrane space assembly (MIA) pathway.</text>
</comment>
<keyword evidence="9 12" id="KW-0496">Mitochondrion</keyword>
<evidence type="ECO:0000313" key="14">
    <source>
        <dbReference type="Proteomes" id="UP000000689"/>
    </source>
</evidence>
<proteinExistence type="inferred from homology"/>
<evidence type="ECO:0000256" key="4">
    <source>
        <dbReference type="ARBA" id="ARBA00022692"/>
    </source>
</evidence>
<accession>G0W6X1</accession>
<evidence type="ECO:0000256" key="2">
    <source>
        <dbReference type="ARBA" id="ARBA00010877"/>
    </source>
</evidence>
<evidence type="ECO:0000256" key="7">
    <source>
        <dbReference type="ARBA" id="ARBA00022989"/>
    </source>
</evidence>
<evidence type="ECO:0000256" key="10">
    <source>
        <dbReference type="ARBA" id="ARBA00023136"/>
    </source>
</evidence>
<dbReference type="PANTHER" id="PTHR15415:SF7">
    <property type="entry name" value="MICOS COMPLEX SUBUNIT MIC60"/>
    <property type="match status" value="1"/>
</dbReference>
<comment type="subcellular location">
    <subcellularLocation>
        <location evidence="1 12">Mitochondrion inner membrane</location>
        <topology evidence="1 12">Single-pass membrane protein</topology>
    </subcellularLocation>
</comment>
<evidence type="ECO:0000256" key="12">
    <source>
        <dbReference type="RuleBase" id="RU363000"/>
    </source>
</evidence>
<comment type="similarity">
    <text evidence="2 12">Belongs to the MICOS complex subunit Mic60 family.</text>
</comment>
<dbReference type="Pfam" id="PF09731">
    <property type="entry name" value="Mitofilin"/>
    <property type="match status" value="1"/>
</dbReference>
<keyword evidence="4 12" id="KW-0812">Transmembrane</keyword>
<evidence type="ECO:0000256" key="9">
    <source>
        <dbReference type="ARBA" id="ARBA00023128"/>
    </source>
</evidence>
<comment type="subunit">
    <text evidence="12">Component of the mitochondrial contact site and cristae organizing system (MICOS) complex.</text>
</comment>
<protein>
    <recommendedName>
        <fullName evidence="3 12">MICOS complex subunit MIC60</fullName>
    </recommendedName>
    <alternativeName>
        <fullName evidence="12">Mitofilin</fullName>
    </alternativeName>
</protein>
<keyword evidence="7" id="KW-1133">Transmembrane helix</keyword>
<dbReference type="GO" id="GO:0042407">
    <property type="term" value="P:cristae formation"/>
    <property type="evidence" value="ECO:0007669"/>
    <property type="project" value="EnsemblFungi"/>
</dbReference>
<dbReference type="KEGG" id="ndi:NDAI_0B04990"/>
<sequence length="543" mass="62898">MFQAVSSSRIPIGKTTNRLLLLRDHRYLATINSGAVSSSPFVKPKKHTFRNTIFIVTGFYLLGLTISEKYDGKFKDFFIGYVPGGKQLTDWYDSFEFNRLKEKYSSIITGRTIGIPIHRPIPKKITDDKSEQEPENEQKAKTLLTEKSIATELLKLNPIEKELNNNESPLDDQFRSIVNHFNILIKLINDQQYLLPMDQRDSIVSKYDALISDLFILNKNLDESIMKSVLQRTAEFTSQLNSQFDSNLKKHSVELNKEYNDKFTDFKSELEKRSKEQLEMELKSIEELLLQRHANEMKLLSITQVKEFNKIIEEKVSGERNGKLAHLDELDQRISEFTSSIDKLDSYLTKNETIKRLVINLENLRNKLYTNVSRSVQINKELNKIKTLIDILPNSCHDDHCCSKKHTQTLLDVTIQQLNDIATDEKILSNDQLFNRWNLLENDFKTASLLPANAGLLAHMTAKFFSNFLFTKNGISPDSKDLDAIFARVKEYLRFSQLDKALEEVVTLEGWPHVLCQEWIKETRRKLEIEALVDILDNEIKLL</sequence>
<gene>
    <name evidence="13" type="primary">NDAI0B04990</name>
    <name evidence="13" type="ordered locus">NDAI_0B04990</name>
</gene>
<dbReference type="GO" id="GO:0030061">
    <property type="term" value="C:mitochondrial crista"/>
    <property type="evidence" value="ECO:0007669"/>
    <property type="project" value="EnsemblFungi"/>
</dbReference>
<dbReference type="OMA" id="DYATDAY"/>
<dbReference type="GeneID" id="11498466"/>
<evidence type="ECO:0000256" key="3">
    <source>
        <dbReference type="ARBA" id="ARBA00018116"/>
    </source>
</evidence>
<dbReference type="PANTHER" id="PTHR15415">
    <property type="entry name" value="MITOFILIN"/>
    <property type="match status" value="1"/>
</dbReference>
<evidence type="ECO:0000313" key="13">
    <source>
        <dbReference type="EMBL" id="CCD23532.1"/>
    </source>
</evidence>
<dbReference type="GO" id="GO:0008289">
    <property type="term" value="F:lipid binding"/>
    <property type="evidence" value="ECO:0007669"/>
    <property type="project" value="EnsemblFungi"/>
</dbReference>
<dbReference type="eggNOG" id="KOG1854">
    <property type="taxonomic scope" value="Eukaryota"/>
</dbReference>
<keyword evidence="5 12" id="KW-0999">Mitochondrion inner membrane</keyword>
<dbReference type="GO" id="GO:0045041">
    <property type="term" value="P:protein import into mitochondrial intermembrane space"/>
    <property type="evidence" value="ECO:0007669"/>
    <property type="project" value="EnsemblFungi"/>
</dbReference>
<name>G0W6X1_NAUDC</name>
<organism evidence="13 14">
    <name type="scientific">Naumovozyma dairenensis (strain ATCC 10597 / BCRC 20456 / CBS 421 / NBRC 0211 / NRRL Y-12639)</name>
    <name type="common">Saccharomyces dairenensis</name>
    <dbReference type="NCBI Taxonomy" id="1071378"/>
    <lineage>
        <taxon>Eukaryota</taxon>
        <taxon>Fungi</taxon>
        <taxon>Dikarya</taxon>
        <taxon>Ascomycota</taxon>
        <taxon>Saccharomycotina</taxon>
        <taxon>Saccharomycetes</taxon>
        <taxon>Saccharomycetales</taxon>
        <taxon>Saccharomycetaceae</taxon>
        <taxon>Naumovozyma</taxon>
    </lineage>
</organism>
<dbReference type="RefSeq" id="XP_003668775.1">
    <property type="nucleotide sequence ID" value="XM_003668727.1"/>
</dbReference>
<dbReference type="EMBL" id="HE580268">
    <property type="protein sequence ID" value="CCD23532.1"/>
    <property type="molecule type" value="Genomic_DNA"/>
</dbReference>
<dbReference type="OrthoDB" id="10261039at2759"/>
<keyword evidence="14" id="KW-1185">Reference proteome</keyword>
<keyword evidence="10" id="KW-0472">Membrane</keyword>
<dbReference type="HOGENOM" id="CLU_008024_2_0_1"/>
<evidence type="ECO:0000256" key="11">
    <source>
        <dbReference type="ARBA" id="ARBA00025571"/>
    </source>
</evidence>
<evidence type="ECO:0000256" key="8">
    <source>
        <dbReference type="ARBA" id="ARBA00023054"/>
    </source>
</evidence>
<dbReference type="STRING" id="1071378.G0W6X1"/>
<evidence type="ECO:0000256" key="5">
    <source>
        <dbReference type="ARBA" id="ARBA00022792"/>
    </source>
</evidence>
<evidence type="ECO:0000256" key="6">
    <source>
        <dbReference type="ARBA" id="ARBA00022946"/>
    </source>
</evidence>
<dbReference type="InterPro" id="IPR019133">
    <property type="entry name" value="MIC60"/>
</dbReference>
<dbReference type="GO" id="GO:0061617">
    <property type="term" value="C:MICOS complex"/>
    <property type="evidence" value="ECO:0007669"/>
    <property type="project" value="EnsemblFungi"/>
</dbReference>
<dbReference type="Proteomes" id="UP000000689">
    <property type="component" value="Chromosome 2"/>
</dbReference>
<dbReference type="GO" id="GO:0044284">
    <property type="term" value="C:mitochondrial crista junction"/>
    <property type="evidence" value="ECO:0007669"/>
    <property type="project" value="EnsemblFungi"/>
</dbReference>
<dbReference type="GO" id="GO:0097753">
    <property type="term" value="P:membrane bending"/>
    <property type="evidence" value="ECO:0007669"/>
    <property type="project" value="EnsemblFungi"/>
</dbReference>
<reference evidence="13 14" key="1">
    <citation type="journal article" date="2011" name="Proc. Natl. Acad. Sci. U.S.A.">
        <title>Evolutionary erosion of yeast sex chromosomes by mating-type switching accidents.</title>
        <authorList>
            <person name="Gordon J.L."/>
            <person name="Armisen D."/>
            <person name="Proux-Wera E."/>
            <person name="Oheigeartaigh S.S."/>
            <person name="Byrne K.P."/>
            <person name="Wolfe K.H."/>
        </authorList>
    </citation>
    <scope>NUCLEOTIDE SEQUENCE [LARGE SCALE GENOMIC DNA]</scope>
    <source>
        <strain evidence="14">ATCC 10597 / BCRC 20456 / CBS 421 / NBRC 0211 / NRRL Y-12639</strain>
    </source>
</reference>
<evidence type="ECO:0000256" key="1">
    <source>
        <dbReference type="ARBA" id="ARBA00004434"/>
    </source>
</evidence>
<dbReference type="AlphaFoldDB" id="G0W6X1"/>
<keyword evidence="8" id="KW-0175">Coiled coil</keyword>